<evidence type="ECO:0000313" key="3">
    <source>
        <dbReference type="EMBL" id="CAF1095850.1"/>
    </source>
</evidence>
<evidence type="ECO:0000313" key="4">
    <source>
        <dbReference type="EMBL" id="CAF3630300.1"/>
    </source>
</evidence>
<organism evidence="3 6">
    <name type="scientific">Didymodactylos carnosus</name>
    <dbReference type="NCBI Taxonomy" id="1234261"/>
    <lineage>
        <taxon>Eukaryota</taxon>
        <taxon>Metazoa</taxon>
        <taxon>Spiralia</taxon>
        <taxon>Gnathifera</taxon>
        <taxon>Rotifera</taxon>
        <taxon>Eurotatoria</taxon>
        <taxon>Bdelloidea</taxon>
        <taxon>Philodinida</taxon>
        <taxon>Philodinidae</taxon>
        <taxon>Didymodactylos</taxon>
    </lineage>
</organism>
<reference evidence="3" key="1">
    <citation type="submission" date="2021-02" db="EMBL/GenBank/DDBJ databases">
        <authorList>
            <person name="Nowell W R."/>
        </authorList>
    </citation>
    <scope>NUCLEOTIDE SEQUENCE</scope>
</reference>
<protein>
    <recommendedName>
        <fullName evidence="1">DUF4062 domain-containing protein</fullName>
    </recommendedName>
</protein>
<evidence type="ECO:0000313" key="2">
    <source>
        <dbReference type="EMBL" id="CAF0845131.1"/>
    </source>
</evidence>
<dbReference type="Proteomes" id="UP000677228">
    <property type="component" value="Unassembled WGS sequence"/>
</dbReference>
<dbReference type="Pfam" id="PF13271">
    <property type="entry name" value="DUF4062"/>
    <property type="match status" value="1"/>
</dbReference>
<accession>A0A814NPW1</accession>
<evidence type="ECO:0000313" key="6">
    <source>
        <dbReference type="Proteomes" id="UP000663829"/>
    </source>
</evidence>
<dbReference type="InterPro" id="IPR052752">
    <property type="entry name" value="NACHT-WD_repeat"/>
</dbReference>
<dbReference type="Proteomes" id="UP000681722">
    <property type="component" value="Unassembled WGS sequence"/>
</dbReference>
<name>A0A814NPW1_9BILA</name>
<dbReference type="EMBL" id="CAJOBC010005356">
    <property type="protein sequence ID" value="CAF3861191.1"/>
    <property type="molecule type" value="Genomic_DNA"/>
</dbReference>
<dbReference type="AlphaFoldDB" id="A0A814NPW1"/>
<comment type="caution">
    <text evidence="3">The sequence shown here is derived from an EMBL/GenBank/DDBJ whole genome shotgun (WGS) entry which is preliminary data.</text>
</comment>
<dbReference type="EMBL" id="CAJOBA010002114">
    <property type="protein sequence ID" value="CAF3630300.1"/>
    <property type="molecule type" value="Genomic_DNA"/>
</dbReference>
<dbReference type="EMBL" id="CAJNOK010002114">
    <property type="protein sequence ID" value="CAF0845131.1"/>
    <property type="molecule type" value="Genomic_DNA"/>
</dbReference>
<dbReference type="EMBL" id="CAJNOQ010005356">
    <property type="protein sequence ID" value="CAF1095850.1"/>
    <property type="molecule type" value="Genomic_DNA"/>
</dbReference>
<dbReference type="PANTHER" id="PTHR19871:SF14">
    <property type="entry name" value="DUF4062 DOMAIN-CONTAINING PROTEIN"/>
    <property type="match status" value="1"/>
</dbReference>
<dbReference type="OrthoDB" id="2325716at2759"/>
<sequence length="304" mass="35055">MVLDSPDDSPQGYIRPIFPSANDTVHDEKSLKRIALNGDVHAKIPNLSRIIRLFISSTFKDMGEERDKIMHVICPKLEKYCSAKGYILQIVDMRWGIFESASNEQLTTEICLDEIKLARELSNGPFFIAILSHRYGSKFAPKSILKTEFDRLLEHCDQSGQTLLYYWYEIDENSRPTTYNLKSLDDDALKRRWEQNDSKLLLNQLRVSAHAADLDEDALIKYTRSVTEVEIQEGLFNTIDCNSRCLAFFRHINVFDQFKSGVIEPNLLDIFNKTMIRKDYLTVTSTKDRNTSGINDIKLASRIK</sequence>
<keyword evidence="6" id="KW-1185">Reference proteome</keyword>
<proteinExistence type="predicted"/>
<feature type="domain" description="DUF4062" evidence="1">
    <location>
        <begin position="52"/>
        <end position="150"/>
    </location>
</feature>
<dbReference type="Proteomes" id="UP000663829">
    <property type="component" value="Unassembled WGS sequence"/>
</dbReference>
<dbReference type="InterPro" id="IPR025139">
    <property type="entry name" value="DUF4062"/>
</dbReference>
<evidence type="ECO:0000259" key="1">
    <source>
        <dbReference type="Pfam" id="PF13271"/>
    </source>
</evidence>
<dbReference type="PANTHER" id="PTHR19871">
    <property type="entry name" value="BETA TRANSDUCIN-RELATED PROTEIN"/>
    <property type="match status" value="1"/>
</dbReference>
<dbReference type="Proteomes" id="UP000682733">
    <property type="component" value="Unassembled WGS sequence"/>
</dbReference>
<gene>
    <name evidence="3" type="ORF">GPM918_LOCUS18501</name>
    <name evidence="2" type="ORF">OVA965_LOCUS6850</name>
    <name evidence="5" type="ORF">SRO942_LOCUS18498</name>
    <name evidence="4" type="ORF">TMI583_LOCUS6846</name>
</gene>
<evidence type="ECO:0000313" key="5">
    <source>
        <dbReference type="EMBL" id="CAF3861191.1"/>
    </source>
</evidence>